<dbReference type="KEGG" id="goe:108864149"/>
<accession>A0AAJ7L5F4</accession>
<feature type="compositionally biased region" description="Basic and acidic residues" evidence="1">
    <location>
        <begin position="139"/>
        <end position="171"/>
    </location>
</feature>
<dbReference type="GeneID" id="108864149"/>
<organism evidence="2 3">
    <name type="scientific">Galendromus occidentalis</name>
    <name type="common">western predatory mite</name>
    <dbReference type="NCBI Taxonomy" id="34638"/>
    <lineage>
        <taxon>Eukaryota</taxon>
        <taxon>Metazoa</taxon>
        <taxon>Ecdysozoa</taxon>
        <taxon>Arthropoda</taxon>
        <taxon>Chelicerata</taxon>
        <taxon>Arachnida</taxon>
        <taxon>Acari</taxon>
        <taxon>Parasitiformes</taxon>
        <taxon>Mesostigmata</taxon>
        <taxon>Gamasina</taxon>
        <taxon>Phytoseioidea</taxon>
        <taxon>Phytoseiidae</taxon>
        <taxon>Typhlodrominae</taxon>
        <taxon>Galendromus</taxon>
    </lineage>
</organism>
<dbReference type="AlphaFoldDB" id="A0AAJ7L5F4"/>
<dbReference type="Proteomes" id="UP000694867">
    <property type="component" value="Unplaced"/>
</dbReference>
<reference evidence="3" key="1">
    <citation type="submission" date="2025-08" db="UniProtKB">
        <authorList>
            <consortium name="RefSeq"/>
        </authorList>
    </citation>
    <scope>IDENTIFICATION</scope>
</reference>
<gene>
    <name evidence="3" type="primary">LOC108864149</name>
</gene>
<keyword evidence="2" id="KW-1185">Reference proteome</keyword>
<feature type="region of interest" description="Disordered" evidence="1">
    <location>
        <begin position="118"/>
        <end position="204"/>
    </location>
</feature>
<evidence type="ECO:0000256" key="1">
    <source>
        <dbReference type="SAM" id="MobiDB-lite"/>
    </source>
</evidence>
<feature type="compositionally biased region" description="Low complexity" evidence="1">
    <location>
        <begin position="186"/>
        <end position="204"/>
    </location>
</feature>
<evidence type="ECO:0000313" key="3">
    <source>
        <dbReference type="RefSeq" id="XP_018494703.1"/>
    </source>
</evidence>
<protein>
    <submittedName>
        <fullName evidence="3">Uncharacterized protein LOC108864149</fullName>
    </submittedName>
</protein>
<sequence>MTDDALAWYERAQSELVSWAAFEAHFKSRFVDLAAKRHEALRKLETLTRDKDQRLTPHLEYTMKLCYDFDPEMSEERVIERSLQTLRSEEAYALLSVRPTTISELRAHLTWMDKTIPHLNDRKSQPSDLAINRIGGSSRNDDEVRFGRSRSSSREKSERGKSRSSSLDRHPQLQHRSRSPAPANYAQRGRSPAPAAAQRAPLQQRIPTQYFTARQYPATDYNPNGRVLCNWCNNVGHTIKHCRRRMELKPRTRARLQQSGNSYGR</sequence>
<evidence type="ECO:0000313" key="2">
    <source>
        <dbReference type="Proteomes" id="UP000694867"/>
    </source>
</evidence>
<proteinExistence type="predicted"/>
<dbReference type="RefSeq" id="XP_018494703.1">
    <property type="nucleotide sequence ID" value="XM_018639187.1"/>
</dbReference>
<name>A0AAJ7L5F4_9ACAR</name>